<feature type="transmembrane region" description="Helical" evidence="10">
    <location>
        <begin position="231"/>
        <end position="250"/>
    </location>
</feature>
<feature type="compositionally biased region" description="Low complexity" evidence="9">
    <location>
        <begin position="321"/>
        <end position="331"/>
    </location>
</feature>
<dbReference type="InterPro" id="IPR047196">
    <property type="entry name" value="YidC_ALB_C"/>
</dbReference>
<feature type="compositionally biased region" description="Basic and acidic residues" evidence="9">
    <location>
        <begin position="346"/>
        <end position="359"/>
    </location>
</feature>
<evidence type="ECO:0000256" key="7">
    <source>
        <dbReference type="ARBA" id="ARBA00023136"/>
    </source>
</evidence>
<protein>
    <submittedName>
        <fullName evidence="12">Unannotated protein</fullName>
    </submittedName>
</protein>
<dbReference type="AlphaFoldDB" id="A0A6J7VFS9"/>
<feature type="transmembrane region" description="Helical" evidence="10">
    <location>
        <begin position="184"/>
        <end position="204"/>
    </location>
</feature>
<evidence type="ECO:0000256" key="6">
    <source>
        <dbReference type="ARBA" id="ARBA00022989"/>
    </source>
</evidence>
<evidence type="ECO:0000256" key="5">
    <source>
        <dbReference type="ARBA" id="ARBA00022927"/>
    </source>
</evidence>
<evidence type="ECO:0000256" key="4">
    <source>
        <dbReference type="ARBA" id="ARBA00022692"/>
    </source>
</evidence>
<dbReference type="InterPro" id="IPR028055">
    <property type="entry name" value="YidC/Oxa/ALB_C"/>
</dbReference>
<sequence length="388" mass="42275">MEAFFKAFASVLAFFYDITGNYAVAIILLTLVVMIIVTPLTLKGTRSMMVMQQLQPEMKKIQTRYKDDRTKLNEELLKFYKENSINPLGGCLPLLVQMPVFLVLYQVLRGLTRRVSDLGADVGWVANQFSHGLTPTKAPAFERVFDPAWINPSTKMYQNLSTSYQMEAFGLDLSESASQAMKQGIGHALPFFVLIVIVAISGFIQQRQIQGRNPGAQTNNQQQMIMKIMPFFLPVISFGLPAGLVLYFAVSNLYRIGQQAFISKSIYGISAPDGTKSWKHLFGFGVQPKAAPKAQKSKSKSISATSRPAKNAGSKGGAGKGSTKAPAKAGASKGGRTTGRTTTSSRDTKGSDSPKDQNREASTPSTPSSDASDTSSPPLQPRARKKKR</sequence>
<keyword evidence="2" id="KW-0813">Transport</keyword>
<gene>
    <name evidence="12" type="ORF">UFOPK4371_01196</name>
</gene>
<evidence type="ECO:0000313" key="12">
    <source>
        <dbReference type="EMBL" id="CAB5077834.1"/>
    </source>
</evidence>
<dbReference type="GO" id="GO:0032977">
    <property type="term" value="F:membrane insertase activity"/>
    <property type="evidence" value="ECO:0007669"/>
    <property type="project" value="InterPro"/>
</dbReference>
<dbReference type="GO" id="GO:0051205">
    <property type="term" value="P:protein insertion into membrane"/>
    <property type="evidence" value="ECO:0007669"/>
    <property type="project" value="TreeGrafter"/>
</dbReference>
<feature type="compositionally biased region" description="Low complexity" evidence="9">
    <location>
        <begin position="289"/>
        <end position="313"/>
    </location>
</feature>
<name>A0A6J7VFS9_9ZZZZ</name>
<dbReference type="GO" id="GO:0005886">
    <property type="term" value="C:plasma membrane"/>
    <property type="evidence" value="ECO:0007669"/>
    <property type="project" value="UniProtKB-SubCell"/>
</dbReference>
<feature type="domain" description="Membrane insertase YidC/Oxa/ALB C-terminal" evidence="11">
    <location>
        <begin position="22"/>
        <end position="264"/>
    </location>
</feature>
<evidence type="ECO:0000256" key="2">
    <source>
        <dbReference type="ARBA" id="ARBA00022448"/>
    </source>
</evidence>
<dbReference type="EMBL" id="CAFBRD010000068">
    <property type="protein sequence ID" value="CAB5077834.1"/>
    <property type="molecule type" value="Genomic_DNA"/>
</dbReference>
<dbReference type="NCBIfam" id="TIGR03592">
    <property type="entry name" value="yidC_oxa1_cterm"/>
    <property type="match status" value="1"/>
</dbReference>
<reference evidence="12" key="1">
    <citation type="submission" date="2020-05" db="EMBL/GenBank/DDBJ databases">
        <authorList>
            <person name="Chiriac C."/>
            <person name="Salcher M."/>
            <person name="Ghai R."/>
            <person name="Kavagutti S V."/>
        </authorList>
    </citation>
    <scope>NUCLEOTIDE SEQUENCE</scope>
</reference>
<organism evidence="12">
    <name type="scientific">freshwater metagenome</name>
    <dbReference type="NCBI Taxonomy" id="449393"/>
    <lineage>
        <taxon>unclassified sequences</taxon>
        <taxon>metagenomes</taxon>
        <taxon>ecological metagenomes</taxon>
    </lineage>
</organism>
<evidence type="ECO:0000256" key="3">
    <source>
        <dbReference type="ARBA" id="ARBA00022475"/>
    </source>
</evidence>
<proteinExistence type="predicted"/>
<evidence type="ECO:0000256" key="8">
    <source>
        <dbReference type="ARBA" id="ARBA00023186"/>
    </source>
</evidence>
<dbReference type="InterPro" id="IPR001708">
    <property type="entry name" value="YidC/ALB3/OXA1/COX18"/>
</dbReference>
<dbReference type="Pfam" id="PF02096">
    <property type="entry name" value="60KD_IMP"/>
    <property type="match status" value="1"/>
</dbReference>
<keyword evidence="7 10" id="KW-0472">Membrane</keyword>
<keyword evidence="8" id="KW-0143">Chaperone</keyword>
<feature type="region of interest" description="Disordered" evidence="9">
    <location>
        <begin position="289"/>
        <end position="388"/>
    </location>
</feature>
<feature type="transmembrane region" description="Helical" evidence="10">
    <location>
        <begin position="20"/>
        <end position="42"/>
    </location>
</feature>
<evidence type="ECO:0000256" key="1">
    <source>
        <dbReference type="ARBA" id="ARBA00004651"/>
    </source>
</evidence>
<evidence type="ECO:0000256" key="10">
    <source>
        <dbReference type="SAM" id="Phobius"/>
    </source>
</evidence>
<keyword evidence="6 10" id="KW-1133">Transmembrane helix</keyword>
<keyword evidence="4 10" id="KW-0812">Transmembrane</keyword>
<comment type="subcellular location">
    <subcellularLocation>
        <location evidence="1">Cell membrane</location>
        <topology evidence="1">Multi-pass membrane protein</topology>
    </subcellularLocation>
</comment>
<feature type="compositionally biased region" description="Low complexity" evidence="9">
    <location>
        <begin position="361"/>
        <end position="377"/>
    </location>
</feature>
<dbReference type="PANTHER" id="PTHR12428:SF65">
    <property type="entry name" value="CYTOCHROME C OXIDASE ASSEMBLY PROTEIN COX18, MITOCHONDRIAL"/>
    <property type="match status" value="1"/>
</dbReference>
<dbReference type="CDD" id="cd20070">
    <property type="entry name" value="5TM_YidC_Alb3"/>
    <property type="match status" value="1"/>
</dbReference>
<dbReference type="PANTHER" id="PTHR12428">
    <property type="entry name" value="OXA1"/>
    <property type="match status" value="1"/>
</dbReference>
<evidence type="ECO:0000259" key="11">
    <source>
        <dbReference type="Pfam" id="PF02096"/>
    </source>
</evidence>
<keyword evidence="3" id="KW-1003">Cell membrane</keyword>
<dbReference type="GO" id="GO:0015031">
    <property type="term" value="P:protein transport"/>
    <property type="evidence" value="ECO:0007669"/>
    <property type="project" value="UniProtKB-KW"/>
</dbReference>
<evidence type="ECO:0000256" key="9">
    <source>
        <dbReference type="SAM" id="MobiDB-lite"/>
    </source>
</evidence>
<accession>A0A6J7VFS9</accession>
<keyword evidence="5" id="KW-0653">Protein transport</keyword>